<evidence type="ECO:0000313" key="3">
    <source>
        <dbReference type="Proteomes" id="UP000193920"/>
    </source>
</evidence>
<dbReference type="OrthoDB" id="10619738at2759"/>
<dbReference type="EMBL" id="MCOG01000103">
    <property type="protein sequence ID" value="ORY47980.1"/>
    <property type="molecule type" value="Genomic_DNA"/>
</dbReference>
<keyword evidence="1" id="KW-0472">Membrane</keyword>
<feature type="transmembrane region" description="Helical" evidence="1">
    <location>
        <begin position="217"/>
        <end position="235"/>
    </location>
</feature>
<evidence type="ECO:0000313" key="2">
    <source>
        <dbReference type="EMBL" id="ORY47980.1"/>
    </source>
</evidence>
<gene>
    <name evidence="2" type="ORF">LY90DRAFT_671128</name>
</gene>
<sequence length="259" mass="29582">MIIDDTGIIKSLLTLIGLCLFFSSLNFNEFSNYPSCALKFLFKHSGILLVCTIFLIYTSTGCELGLSYKELETLSSNINTKPIIMDSDTDHSKEENSEDDSMNLALIKNIEKEINKLNSSNDKINKGESKKRSSMVLLYSHGSSNNIDMSMISKSISYIHILNVELILLYIIFLAIIIISIITNRNDKIIDIQDYEGKWRYECPLAKLNSSIDLVEFIYIIVVLTRAIKIWNYVYIFKCTRFIAYSSIIWIIMGPFANV</sequence>
<feature type="transmembrane region" description="Helical" evidence="1">
    <location>
        <begin position="158"/>
        <end position="182"/>
    </location>
</feature>
<name>A0A1Y2CLV7_9FUNG</name>
<evidence type="ECO:0008006" key="4">
    <source>
        <dbReference type="Google" id="ProtNLM"/>
    </source>
</evidence>
<comment type="caution">
    <text evidence="2">The sequence shown here is derived from an EMBL/GenBank/DDBJ whole genome shotgun (WGS) entry which is preliminary data.</text>
</comment>
<feature type="transmembrane region" description="Helical" evidence="1">
    <location>
        <begin position="47"/>
        <end position="66"/>
    </location>
</feature>
<accession>A0A1Y2CLV7</accession>
<keyword evidence="3" id="KW-1185">Reference proteome</keyword>
<dbReference type="AlphaFoldDB" id="A0A1Y2CLV7"/>
<keyword evidence="1" id="KW-1133">Transmembrane helix</keyword>
<evidence type="ECO:0000256" key="1">
    <source>
        <dbReference type="SAM" id="Phobius"/>
    </source>
</evidence>
<protein>
    <recommendedName>
        <fullName evidence="4">G-protein coupled receptors family 3 profile domain-containing protein</fullName>
    </recommendedName>
</protein>
<organism evidence="2 3">
    <name type="scientific">Neocallimastix californiae</name>
    <dbReference type="NCBI Taxonomy" id="1754190"/>
    <lineage>
        <taxon>Eukaryota</taxon>
        <taxon>Fungi</taxon>
        <taxon>Fungi incertae sedis</taxon>
        <taxon>Chytridiomycota</taxon>
        <taxon>Chytridiomycota incertae sedis</taxon>
        <taxon>Neocallimastigomycetes</taxon>
        <taxon>Neocallimastigales</taxon>
        <taxon>Neocallimastigaceae</taxon>
        <taxon>Neocallimastix</taxon>
    </lineage>
</organism>
<proteinExistence type="predicted"/>
<keyword evidence="1" id="KW-0812">Transmembrane</keyword>
<dbReference type="Proteomes" id="UP000193920">
    <property type="component" value="Unassembled WGS sequence"/>
</dbReference>
<feature type="transmembrane region" description="Helical" evidence="1">
    <location>
        <begin position="7"/>
        <end position="27"/>
    </location>
</feature>
<reference evidence="2 3" key="1">
    <citation type="submission" date="2016-08" db="EMBL/GenBank/DDBJ databases">
        <title>A Parts List for Fungal Cellulosomes Revealed by Comparative Genomics.</title>
        <authorList>
            <consortium name="DOE Joint Genome Institute"/>
            <person name="Haitjema C.H."/>
            <person name="Gilmore S.P."/>
            <person name="Henske J.K."/>
            <person name="Solomon K.V."/>
            <person name="De Groot R."/>
            <person name="Kuo A."/>
            <person name="Mondo S.J."/>
            <person name="Salamov A.A."/>
            <person name="Labutti K."/>
            <person name="Zhao Z."/>
            <person name="Chiniquy J."/>
            <person name="Barry K."/>
            <person name="Brewer H.M."/>
            <person name="Purvine S.O."/>
            <person name="Wright A.T."/>
            <person name="Boxma B."/>
            <person name="Van Alen T."/>
            <person name="Hackstein J.H."/>
            <person name="Baker S.E."/>
            <person name="Grigoriev I.V."/>
            <person name="O'Malley M.A."/>
        </authorList>
    </citation>
    <scope>NUCLEOTIDE SEQUENCE [LARGE SCALE GENOMIC DNA]</scope>
    <source>
        <strain evidence="2 3">G1</strain>
    </source>
</reference>